<feature type="binding site" evidence="10">
    <location>
        <position position="443"/>
    </location>
    <ligand>
        <name>S-adenosyl-L-methionine</name>
        <dbReference type="ChEBI" id="CHEBI:59789"/>
    </ligand>
</feature>
<dbReference type="EC" id="2.1.1.228" evidence="10"/>
<evidence type="ECO:0000256" key="1">
    <source>
        <dbReference type="ARBA" id="ARBA00009775"/>
    </source>
</evidence>
<evidence type="ECO:0000256" key="2">
    <source>
        <dbReference type="ARBA" id="ARBA00022490"/>
    </source>
</evidence>
<dbReference type="SUPFAM" id="SSF53335">
    <property type="entry name" value="S-adenosyl-L-methionine-dependent methyltransferases"/>
    <property type="match status" value="1"/>
</dbReference>
<dbReference type="HAMAP" id="MF_03152">
    <property type="entry name" value="TRM5"/>
    <property type="match status" value="1"/>
</dbReference>
<dbReference type="GO" id="GO:0005634">
    <property type="term" value="C:nucleus"/>
    <property type="evidence" value="ECO:0007669"/>
    <property type="project" value="UniProtKB-SubCell"/>
</dbReference>
<dbReference type="InterPro" id="IPR056743">
    <property type="entry name" value="TRM5-TYW2-like_MTfase"/>
</dbReference>
<dbReference type="Gene3D" id="3.30.300.110">
    <property type="entry name" value="Met-10+ protein-like domains"/>
    <property type="match status" value="1"/>
</dbReference>
<evidence type="ECO:0000256" key="7">
    <source>
        <dbReference type="ARBA" id="ARBA00023128"/>
    </source>
</evidence>
<dbReference type="GO" id="GO:0002939">
    <property type="term" value="P:tRNA N1-guanine methylation"/>
    <property type="evidence" value="ECO:0007669"/>
    <property type="project" value="TreeGrafter"/>
</dbReference>
<comment type="similarity">
    <text evidence="1">Belongs to the class I-like SAM-binding methyltransferase superfamily. TRM5/TYW2 family.</text>
</comment>
<dbReference type="Pfam" id="PF25133">
    <property type="entry name" value="TYW2_N_2"/>
    <property type="match status" value="1"/>
</dbReference>
<evidence type="ECO:0000313" key="12">
    <source>
        <dbReference type="EMBL" id="KAG0587363.1"/>
    </source>
</evidence>
<evidence type="ECO:0000256" key="9">
    <source>
        <dbReference type="ARBA" id="ARBA00047783"/>
    </source>
</evidence>
<gene>
    <name evidence="12" type="ORF">KC19_2G159100</name>
</gene>
<comment type="similarity">
    <text evidence="10">Belongs to the TRM5 / TYW2 family.</text>
</comment>
<comment type="catalytic activity">
    <reaction evidence="9 10">
        <text>guanosine(37) in tRNA + S-adenosyl-L-methionine = N(1)-methylguanosine(37) in tRNA + S-adenosyl-L-homocysteine + H(+)</text>
        <dbReference type="Rhea" id="RHEA:36899"/>
        <dbReference type="Rhea" id="RHEA-COMP:10145"/>
        <dbReference type="Rhea" id="RHEA-COMP:10147"/>
        <dbReference type="ChEBI" id="CHEBI:15378"/>
        <dbReference type="ChEBI" id="CHEBI:57856"/>
        <dbReference type="ChEBI" id="CHEBI:59789"/>
        <dbReference type="ChEBI" id="CHEBI:73542"/>
        <dbReference type="ChEBI" id="CHEBI:74269"/>
        <dbReference type="EC" id="2.1.1.228"/>
    </reaction>
</comment>
<name>A0A8T0IY95_CERPU</name>
<dbReference type="Pfam" id="PF02475">
    <property type="entry name" value="TRM5-TYW2_MTfase"/>
    <property type="match status" value="1"/>
</dbReference>
<keyword evidence="2 10" id="KW-0963">Cytoplasm</keyword>
<dbReference type="PROSITE" id="PS51684">
    <property type="entry name" value="SAM_MT_TRM5_TYW2"/>
    <property type="match status" value="1"/>
</dbReference>
<organism evidence="12 13">
    <name type="scientific">Ceratodon purpureus</name>
    <name type="common">Fire moss</name>
    <name type="synonym">Dicranum purpureum</name>
    <dbReference type="NCBI Taxonomy" id="3225"/>
    <lineage>
        <taxon>Eukaryota</taxon>
        <taxon>Viridiplantae</taxon>
        <taxon>Streptophyta</taxon>
        <taxon>Embryophyta</taxon>
        <taxon>Bryophyta</taxon>
        <taxon>Bryophytina</taxon>
        <taxon>Bryopsida</taxon>
        <taxon>Dicranidae</taxon>
        <taxon>Pseudoditrichales</taxon>
        <taxon>Ditrichaceae</taxon>
        <taxon>Ceratodon</taxon>
    </lineage>
</organism>
<dbReference type="PANTHER" id="PTHR23245">
    <property type="entry name" value="TRNA METHYLTRANSFERASE"/>
    <property type="match status" value="1"/>
</dbReference>
<reference evidence="12" key="1">
    <citation type="submission" date="2020-06" db="EMBL/GenBank/DDBJ databases">
        <title>WGS assembly of Ceratodon purpureus strain R40.</title>
        <authorList>
            <person name="Carey S.B."/>
            <person name="Jenkins J."/>
            <person name="Shu S."/>
            <person name="Lovell J.T."/>
            <person name="Sreedasyam A."/>
            <person name="Maumus F."/>
            <person name="Tiley G.P."/>
            <person name="Fernandez-Pozo N."/>
            <person name="Barry K."/>
            <person name="Chen C."/>
            <person name="Wang M."/>
            <person name="Lipzen A."/>
            <person name="Daum C."/>
            <person name="Saski C.A."/>
            <person name="Payton A.C."/>
            <person name="Mcbreen J.C."/>
            <person name="Conrad R.E."/>
            <person name="Kollar L.M."/>
            <person name="Olsson S."/>
            <person name="Huttunen S."/>
            <person name="Landis J.B."/>
            <person name="Wickett N.J."/>
            <person name="Johnson M.G."/>
            <person name="Rensing S.A."/>
            <person name="Grimwood J."/>
            <person name="Schmutz J."/>
            <person name="Mcdaniel S.F."/>
        </authorList>
    </citation>
    <scope>NUCLEOTIDE SEQUENCE</scope>
    <source>
        <strain evidence="12">R40</strain>
    </source>
</reference>
<evidence type="ECO:0000256" key="3">
    <source>
        <dbReference type="ARBA" id="ARBA00022603"/>
    </source>
</evidence>
<dbReference type="EMBL" id="CM026422">
    <property type="protein sequence ID" value="KAG0587363.1"/>
    <property type="molecule type" value="Genomic_DNA"/>
</dbReference>
<dbReference type="InterPro" id="IPR030382">
    <property type="entry name" value="MeTrfase_TRM5/TYW2"/>
</dbReference>
<accession>A0A8T0IY95</accession>
<dbReference type="FunFam" id="3.30.300.110:FF:000001">
    <property type="entry name" value="tRNA (guanine(37)-N1)-methyltransferase"/>
    <property type="match status" value="1"/>
</dbReference>
<evidence type="ECO:0000259" key="11">
    <source>
        <dbReference type="PROSITE" id="PS51684"/>
    </source>
</evidence>
<feature type="binding site" evidence="10">
    <location>
        <position position="532"/>
    </location>
    <ligand>
        <name>S-adenosyl-L-methionine</name>
        <dbReference type="ChEBI" id="CHEBI:59789"/>
    </ligand>
</feature>
<dbReference type="GO" id="GO:0005759">
    <property type="term" value="C:mitochondrial matrix"/>
    <property type="evidence" value="ECO:0007669"/>
    <property type="project" value="UniProtKB-SubCell"/>
</dbReference>
<comment type="caution">
    <text evidence="12">The sequence shown here is derived from an EMBL/GenBank/DDBJ whole genome shotgun (WGS) entry which is preliminary data.</text>
</comment>
<evidence type="ECO:0000256" key="8">
    <source>
        <dbReference type="ARBA" id="ARBA00023242"/>
    </source>
</evidence>
<dbReference type="GO" id="GO:0052906">
    <property type="term" value="F:tRNA (guanine(37)-N1)-methyltransferase activity"/>
    <property type="evidence" value="ECO:0007669"/>
    <property type="project" value="UniProtKB-UniRule"/>
</dbReference>
<keyword evidence="13" id="KW-1185">Reference proteome</keyword>
<comment type="subcellular location">
    <subcellularLocation>
        <location evidence="10">Mitochondrion matrix</location>
    </subcellularLocation>
    <subcellularLocation>
        <location evidence="10">Nucleus</location>
    </subcellularLocation>
    <subcellularLocation>
        <location evidence="10">Cytoplasm</location>
    </subcellularLocation>
    <text evidence="10">Predominantly in the mitochondria and in the nucleus.</text>
</comment>
<feature type="domain" description="SAM-dependent methyltransferase TRM5/TYW2-type" evidence="11">
    <location>
        <begin position="353"/>
        <end position="614"/>
    </location>
</feature>
<dbReference type="AlphaFoldDB" id="A0A8T0IY95"/>
<comment type="function">
    <text evidence="10">Specifically methylates the N1 position of guanosine-37 in various cytoplasmic and mitochondrial tRNAs. Methylation is not dependent on the nature of the nucleoside 5' of the target nucleoside. This is the first step in the biosynthesis of wybutosine (yW), a modified base adjacent to the anticodon of tRNAs and required for accurate decoding.</text>
</comment>
<dbReference type="PANTHER" id="PTHR23245:SF43">
    <property type="entry name" value="TRNA (GUANINE(37)-N1)-METHYLTRANSFERASE 2"/>
    <property type="match status" value="1"/>
</dbReference>
<evidence type="ECO:0000256" key="6">
    <source>
        <dbReference type="ARBA" id="ARBA00022694"/>
    </source>
</evidence>
<keyword evidence="6 10" id="KW-0819">tRNA processing</keyword>
<dbReference type="InterPro" id="IPR056744">
    <property type="entry name" value="TRM5/TYW2-like_N"/>
</dbReference>
<dbReference type="GO" id="GO:0070901">
    <property type="term" value="P:mitochondrial tRNA methylation"/>
    <property type="evidence" value="ECO:0007669"/>
    <property type="project" value="UniProtKB-ARBA"/>
</dbReference>
<keyword evidence="5 10" id="KW-0949">S-adenosyl-L-methionine</keyword>
<comment type="subunit">
    <text evidence="10">Monomer.</text>
</comment>
<dbReference type="InterPro" id="IPR025792">
    <property type="entry name" value="tRNA_Gua_MeTrfase_euk"/>
</dbReference>
<keyword evidence="4 10" id="KW-0808">Transferase</keyword>
<dbReference type="Proteomes" id="UP000822688">
    <property type="component" value="Chromosome 2"/>
</dbReference>
<keyword evidence="8 10" id="KW-0539">Nucleus</keyword>
<evidence type="ECO:0000256" key="4">
    <source>
        <dbReference type="ARBA" id="ARBA00022679"/>
    </source>
</evidence>
<keyword evidence="3 10" id="KW-0489">Methyltransferase</keyword>
<evidence type="ECO:0000256" key="10">
    <source>
        <dbReference type="HAMAP-Rule" id="MF_03152"/>
    </source>
</evidence>
<evidence type="ECO:0000256" key="5">
    <source>
        <dbReference type="ARBA" id="ARBA00022691"/>
    </source>
</evidence>
<dbReference type="Gene3D" id="3.40.50.150">
    <property type="entry name" value="Vaccinia Virus protein VP39"/>
    <property type="match status" value="1"/>
</dbReference>
<dbReference type="InterPro" id="IPR029063">
    <property type="entry name" value="SAM-dependent_MTases_sf"/>
</dbReference>
<proteinExistence type="inferred from homology"/>
<protein>
    <recommendedName>
        <fullName evidence="10">tRNA (guanine(37)-N1)-methyltransferase</fullName>
        <ecNumber evidence="10">2.1.1.228</ecNumber>
    </recommendedName>
    <alternativeName>
        <fullName evidence="10">M1G-methyltransferase</fullName>
    </alternativeName>
    <alternativeName>
        <fullName evidence="10">tRNA [GM37] methyltransferase</fullName>
    </alternativeName>
    <alternativeName>
        <fullName evidence="10">tRNA methyltransferase 5 homolog</fullName>
    </alternativeName>
</protein>
<evidence type="ECO:0000313" key="13">
    <source>
        <dbReference type="Proteomes" id="UP000822688"/>
    </source>
</evidence>
<keyword evidence="7 10" id="KW-0496">Mitochondrion</keyword>
<sequence length="628" mass="70986">MSRVSVGLASSCLSLKHARFAALSFGGGGGRVRVHAKPCRSALTYGSEEDVNEVTSRSYAVNYGPSLQRGQRLFEASSETQWAKPGLEFVPQVERARDEIKDVYGETNLLNAKELAEKLVKEDGSVKKFVKGADLDRESFTRVFDIAALRVPADECGLYVSKLKGHLLNWPRVKNVPRVEGDDGDSALKSLLWEDNRAVDTPESLVESVRSALYPDESDSDNEVTVKEKRKFPALRKLTRGVDSDLLQAIKPRRTGQPQNKWEDAAVRVEVVEEEREAQNHDLEAREATRLLLLDERYKDKFKDELPQAVQVVLENPGSELVRCQLTLTYDYWPMDEILKEVLPTGMTIPTAFESVGHIAHLNLRNEHTPYRHTIAQIVLEKNKPRIRTVVNKTDVIHNKYRTMQLELLAGNSSLVTTVVEHGLSFRLDLASVYWNSRLATERQRLIDTFVENDIVCDMFAGVGPIAVVAAKKVKFVYANDLNPSATSYMQHNLGLNKLAYKAEVSNEDARQFVRNLLARNPPVLFSQVVMNLPLDAAEFLDVFVRAFSRDVWDSRRLPQIHVYGFSKAKNPEAEYSERIADILGEMPHRMHIHRVRLVAPGKYMLCASFRLPATVAFPRQSTIREYA</sequence>
<feature type="binding site" evidence="10">
    <location>
        <begin position="509"/>
        <end position="510"/>
    </location>
    <ligand>
        <name>S-adenosyl-L-methionine</name>
        <dbReference type="ChEBI" id="CHEBI:59789"/>
    </ligand>
</feature>
<feature type="binding site" evidence="10">
    <location>
        <begin position="481"/>
        <end position="482"/>
    </location>
    <ligand>
        <name>S-adenosyl-L-methionine</name>
        <dbReference type="ChEBI" id="CHEBI:59789"/>
    </ligand>
</feature>